<evidence type="ECO:0000256" key="4">
    <source>
        <dbReference type="ARBA" id="ARBA00022898"/>
    </source>
</evidence>
<dbReference type="GO" id="GO:0008836">
    <property type="term" value="F:diaminopimelate decarboxylase activity"/>
    <property type="evidence" value="ECO:0007669"/>
    <property type="project" value="UniProtKB-UniRule"/>
</dbReference>
<dbReference type="SUPFAM" id="SSF50621">
    <property type="entry name" value="Alanine racemase C-terminal domain-like"/>
    <property type="match status" value="1"/>
</dbReference>
<gene>
    <name evidence="12 16" type="primary">lysA</name>
    <name evidence="16" type="ORF">GH975_01695</name>
</gene>
<dbReference type="RefSeq" id="WP_153712848.1">
    <property type="nucleotide sequence ID" value="NZ_CP045871.1"/>
</dbReference>
<dbReference type="PRINTS" id="PR01179">
    <property type="entry name" value="ODADCRBXLASE"/>
</dbReference>
<dbReference type="EC" id="4.1.1.20" evidence="10 12"/>
<name>A0A5Q2Q8Y8_9GAMM</name>
<dbReference type="PANTHER" id="PTHR43727">
    <property type="entry name" value="DIAMINOPIMELATE DECARBOXYLASE"/>
    <property type="match status" value="1"/>
</dbReference>
<proteinExistence type="inferred from homology"/>
<dbReference type="PRINTS" id="PR01181">
    <property type="entry name" value="DAPDCRBXLASE"/>
</dbReference>
<dbReference type="InterPro" id="IPR022657">
    <property type="entry name" value="De-COase2_CS"/>
</dbReference>
<feature type="binding site" evidence="12">
    <location>
        <position position="312"/>
    </location>
    <ligand>
        <name>substrate</name>
    </ligand>
</feature>
<dbReference type="GO" id="GO:0009089">
    <property type="term" value="P:lysine biosynthetic process via diaminopimelate"/>
    <property type="evidence" value="ECO:0007669"/>
    <property type="project" value="UniProtKB-UniRule"/>
</dbReference>
<dbReference type="InterPro" id="IPR022644">
    <property type="entry name" value="De-COase2_N"/>
</dbReference>
<dbReference type="KEGG" id="llp:GH975_01695"/>
<dbReference type="EMBL" id="CP045871">
    <property type="protein sequence ID" value="QGG79344.1"/>
    <property type="molecule type" value="Genomic_DNA"/>
</dbReference>
<accession>A0A5Q2Q8Y8</accession>
<keyword evidence="17" id="KW-1185">Reference proteome</keyword>
<dbReference type="Pfam" id="PF02784">
    <property type="entry name" value="Orn_Arg_deC_N"/>
    <property type="match status" value="1"/>
</dbReference>
<feature type="binding site" evidence="12">
    <location>
        <begin position="273"/>
        <end position="276"/>
    </location>
    <ligand>
        <name>pyridoxal 5'-phosphate</name>
        <dbReference type="ChEBI" id="CHEBI:597326"/>
    </ligand>
</feature>
<keyword evidence="4 12" id="KW-0663">Pyridoxal phosphate</keyword>
<keyword evidence="5 12" id="KW-0457">Lysine biosynthesis</keyword>
<comment type="similarity">
    <text evidence="9 12">Belongs to the Orn/Lys/Arg decarboxylase class-II family. LysA subfamily.</text>
</comment>
<comment type="function">
    <text evidence="12">Specifically catalyzes the decarboxylation of meso-diaminopimelate (meso-DAP) to L-lysine.</text>
</comment>
<comment type="pathway">
    <text evidence="8 12 14">Amino-acid biosynthesis; L-lysine biosynthesis via DAP pathway; L-lysine from DL-2,6-diaminopimelate: step 1/1.</text>
</comment>
<feature type="modified residue" description="N6-(pyridoxal phosphate)lysine" evidence="12 13">
    <location>
        <position position="60"/>
    </location>
</feature>
<keyword evidence="6 12" id="KW-0456">Lyase</keyword>
<feature type="binding site" evidence="12">
    <location>
        <position position="316"/>
    </location>
    <ligand>
        <name>substrate</name>
    </ligand>
</feature>
<evidence type="ECO:0000256" key="7">
    <source>
        <dbReference type="ARBA" id="ARBA00050464"/>
    </source>
</evidence>
<dbReference type="FunFam" id="3.20.20.10:FF:000003">
    <property type="entry name" value="Diaminopimelate decarboxylase"/>
    <property type="match status" value="1"/>
</dbReference>
<feature type="binding site" evidence="12">
    <location>
        <position position="373"/>
    </location>
    <ligand>
        <name>substrate</name>
    </ligand>
</feature>
<evidence type="ECO:0000256" key="8">
    <source>
        <dbReference type="ARBA" id="ARBA00060643"/>
    </source>
</evidence>
<evidence type="ECO:0000256" key="2">
    <source>
        <dbReference type="ARBA" id="ARBA00022605"/>
    </source>
</evidence>
<organism evidence="16 17">
    <name type="scientific">Litorivicinus lipolyticus</name>
    <dbReference type="NCBI Taxonomy" id="418701"/>
    <lineage>
        <taxon>Bacteria</taxon>
        <taxon>Pseudomonadati</taxon>
        <taxon>Pseudomonadota</taxon>
        <taxon>Gammaproteobacteria</taxon>
        <taxon>Oceanospirillales</taxon>
        <taxon>Litorivicinaceae</taxon>
        <taxon>Litorivicinus</taxon>
    </lineage>
</organism>
<evidence type="ECO:0000256" key="1">
    <source>
        <dbReference type="ARBA" id="ARBA00001933"/>
    </source>
</evidence>
<feature type="binding site" evidence="12">
    <location>
        <position position="346"/>
    </location>
    <ligand>
        <name>substrate</name>
    </ligand>
</feature>
<sequence>MDHFNQAGGQLMAEDCSLADLAERFGTPLFVYSKATFLRHLAAYSDALSDYPHLVCYGMKANSNLAVLQALAAAGSGFDIVSQGELERVLAAGGDPQKVVFSGVGKQPGEMRRALDVGIYCFNVESEAELETLSQVASDMGKTAPVSIRVNPDVDAGTHPYISTGLRDNKFGIAHQRALAVYQRAAELPGIHISGIDCHIGSQLTDLTPLMAALEKLLELIESIAGLGIQLDHIDLGGGLGVPYQDEQPPHPSEYLTLVKARLAGSGLKLVLEPGRSIAANAGVMLTRVNLLKENHGKHFAVVDGAMNDLIRPSLYSAWQRIVPVMQAPTPGATHARFDVVGPVCESGDFLGKDRELTIAPGDLLAVRSAGAYGFVMSSNYNTRNRAAEVLVDGDQAHLVRRRETYADQFALESLLEPTDAS</sequence>
<dbReference type="PANTHER" id="PTHR43727:SF2">
    <property type="entry name" value="GROUP IV DECARBOXYLASE"/>
    <property type="match status" value="1"/>
</dbReference>
<dbReference type="HAMAP" id="MF_02120">
    <property type="entry name" value="LysA"/>
    <property type="match status" value="1"/>
</dbReference>
<dbReference type="PROSITE" id="PS00879">
    <property type="entry name" value="ODR_DC_2_2"/>
    <property type="match status" value="1"/>
</dbReference>
<dbReference type="SUPFAM" id="SSF51419">
    <property type="entry name" value="PLP-binding barrel"/>
    <property type="match status" value="1"/>
</dbReference>
<dbReference type="UniPathway" id="UPA00034">
    <property type="reaction ID" value="UER00027"/>
</dbReference>
<dbReference type="NCBIfam" id="TIGR01048">
    <property type="entry name" value="lysA"/>
    <property type="match status" value="1"/>
</dbReference>
<comment type="subunit">
    <text evidence="12">Homodimer.</text>
</comment>
<evidence type="ECO:0000256" key="14">
    <source>
        <dbReference type="RuleBase" id="RU003738"/>
    </source>
</evidence>
<evidence type="ECO:0000259" key="15">
    <source>
        <dbReference type="Pfam" id="PF02784"/>
    </source>
</evidence>
<evidence type="ECO:0000313" key="16">
    <source>
        <dbReference type="EMBL" id="QGG79344.1"/>
    </source>
</evidence>
<dbReference type="Gene3D" id="2.40.37.10">
    <property type="entry name" value="Lyase, Ornithine Decarboxylase, Chain A, domain 1"/>
    <property type="match status" value="1"/>
</dbReference>
<evidence type="ECO:0000313" key="17">
    <source>
        <dbReference type="Proteomes" id="UP000388235"/>
    </source>
</evidence>
<feature type="binding site" evidence="12">
    <location>
        <position position="276"/>
    </location>
    <ligand>
        <name>substrate</name>
    </ligand>
</feature>
<dbReference type="CDD" id="cd06828">
    <property type="entry name" value="PLPDE_III_DapDC"/>
    <property type="match status" value="1"/>
</dbReference>
<evidence type="ECO:0000256" key="9">
    <source>
        <dbReference type="ARBA" id="ARBA00060983"/>
    </source>
</evidence>
<evidence type="ECO:0000256" key="12">
    <source>
        <dbReference type="HAMAP-Rule" id="MF_02120"/>
    </source>
</evidence>
<dbReference type="FunFam" id="2.40.37.10:FF:000003">
    <property type="entry name" value="Diaminopimelate decarboxylase"/>
    <property type="match status" value="1"/>
</dbReference>
<dbReference type="InterPro" id="IPR009006">
    <property type="entry name" value="Ala_racemase/Decarboxylase_C"/>
</dbReference>
<dbReference type="Gene3D" id="3.20.20.10">
    <property type="entry name" value="Alanine racemase"/>
    <property type="match status" value="1"/>
</dbReference>
<keyword evidence="2 12" id="KW-0028">Amino-acid biosynthesis</keyword>
<evidence type="ECO:0000256" key="3">
    <source>
        <dbReference type="ARBA" id="ARBA00022793"/>
    </source>
</evidence>
<protein>
    <recommendedName>
        <fullName evidence="11 12">Diaminopimelate decarboxylase</fullName>
        <shortName evidence="12">DAP decarboxylase</shortName>
        <shortName evidence="12">DAPDC</shortName>
        <ecNumber evidence="10 12">4.1.1.20</ecNumber>
    </recommendedName>
</protein>
<evidence type="ECO:0000256" key="11">
    <source>
        <dbReference type="ARBA" id="ARBA00074972"/>
    </source>
</evidence>
<comment type="catalytic activity">
    <reaction evidence="7 12 14">
        <text>meso-2,6-diaminopimelate + H(+) = L-lysine + CO2</text>
        <dbReference type="Rhea" id="RHEA:15101"/>
        <dbReference type="ChEBI" id="CHEBI:15378"/>
        <dbReference type="ChEBI" id="CHEBI:16526"/>
        <dbReference type="ChEBI" id="CHEBI:32551"/>
        <dbReference type="ChEBI" id="CHEBI:57791"/>
        <dbReference type="EC" id="4.1.1.20"/>
    </reaction>
</comment>
<feature type="active site" description="Proton donor" evidence="13">
    <location>
        <position position="345"/>
    </location>
</feature>
<feature type="domain" description="Orn/DAP/Arg decarboxylase 2 N-terminal" evidence="15">
    <location>
        <begin position="36"/>
        <end position="280"/>
    </location>
</feature>
<evidence type="ECO:0000256" key="13">
    <source>
        <dbReference type="PIRSR" id="PIRSR600183-50"/>
    </source>
</evidence>
<evidence type="ECO:0000256" key="5">
    <source>
        <dbReference type="ARBA" id="ARBA00023154"/>
    </source>
</evidence>
<comment type="cofactor">
    <cofactor evidence="1 12 13 14">
        <name>pyridoxal 5'-phosphate</name>
        <dbReference type="ChEBI" id="CHEBI:597326"/>
    </cofactor>
</comment>
<keyword evidence="3 12" id="KW-0210">Decarboxylase</keyword>
<reference evidence="16 17" key="1">
    <citation type="submission" date="2019-11" db="EMBL/GenBank/DDBJ databases">
        <authorList>
            <person name="Khan S.A."/>
            <person name="Jeon C.O."/>
            <person name="Chun B.H."/>
        </authorList>
    </citation>
    <scope>NUCLEOTIDE SEQUENCE [LARGE SCALE GENOMIC DNA]</scope>
    <source>
        <strain evidence="16 17">IMCC 1097</strain>
    </source>
</reference>
<evidence type="ECO:0000256" key="6">
    <source>
        <dbReference type="ARBA" id="ARBA00023239"/>
    </source>
</evidence>
<dbReference type="InterPro" id="IPR000183">
    <property type="entry name" value="Orn/DAP/Arg_de-COase"/>
</dbReference>
<evidence type="ECO:0000256" key="10">
    <source>
        <dbReference type="ARBA" id="ARBA00066427"/>
    </source>
</evidence>
<dbReference type="AlphaFoldDB" id="A0A5Q2Q8Y8"/>
<feature type="binding site" evidence="12">
    <location>
        <position position="373"/>
    </location>
    <ligand>
        <name>pyridoxal 5'-phosphate</name>
        <dbReference type="ChEBI" id="CHEBI:597326"/>
    </ligand>
</feature>
<feature type="binding site" evidence="12">
    <location>
        <position position="239"/>
    </location>
    <ligand>
        <name>pyridoxal 5'-phosphate</name>
        <dbReference type="ChEBI" id="CHEBI:597326"/>
    </ligand>
</feature>
<dbReference type="InterPro" id="IPR002986">
    <property type="entry name" value="DAP_deCOOHase_LysA"/>
</dbReference>
<dbReference type="Proteomes" id="UP000388235">
    <property type="component" value="Chromosome"/>
</dbReference>
<dbReference type="OrthoDB" id="9802241at2"/>
<dbReference type="GO" id="GO:0030170">
    <property type="term" value="F:pyridoxal phosphate binding"/>
    <property type="evidence" value="ECO:0007669"/>
    <property type="project" value="UniProtKB-UniRule"/>
</dbReference>
<dbReference type="InterPro" id="IPR029066">
    <property type="entry name" value="PLP-binding_barrel"/>
</dbReference>